<dbReference type="RefSeq" id="WP_090023792.1">
    <property type="nucleotide sequence ID" value="NZ_FOVD01000001.1"/>
</dbReference>
<protein>
    <submittedName>
        <fullName evidence="1">Uncharacterized protein</fullName>
    </submittedName>
</protein>
<gene>
    <name evidence="1" type="ORF">SAMN05421594_1401</name>
</gene>
<evidence type="ECO:0000313" key="2">
    <source>
        <dbReference type="Proteomes" id="UP000198769"/>
    </source>
</evidence>
<accession>A0A1I4WQ59</accession>
<sequence>MVGGAFAGAAIGQGISNINVYGTKFIANSVIGSVGSIFNGIATGQNIFKSALIGFSGINYSFNLSDNDITFSEGLYYNKVTSRNISNDIEFYKSSELNAVYDHLYYDLLFRTDGSSILKEQLRINYKLDATPDLSNKGLIEMVTNTPELNRLFELGEKSAIFHVVKGIPSSRPGGVTLGETFGTSVMLSKMGILTNLDLGLTIGHEFVHVYHNVRFRNDWMRMYNDTSGRKYKIISEIEAHTWSERMGDPSAYENLKFYNNELKLYKIYNYKPKNTF</sequence>
<reference evidence="2" key="1">
    <citation type="submission" date="2016-10" db="EMBL/GenBank/DDBJ databases">
        <authorList>
            <person name="Varghese N."/>
            <person name="Submissions S."/>
        </authorList>
    </citation>
    <scope>NUCLEOTIDE SEQUENCE [LARGE SCALE GENOMIC DNA]</scope>
    <source>
        <strain evidence="2">DSM 25575</strain>
    </source>
</reference>
<dbReference type="EMBL" id="FOVD01000001">
    <property type="protein sequence ID" value="SFN15296.1"/>
    <property type="molecule type" value="Genomic_DNA"/>
</dbReference>
<keyword evidence="2" id="KW-1185">Reference proteome</keyword>
<dbReference type="Proteomes" id="UP000198769">
    <property type="component" value="Unassembled WGS sequence"/>
</dbReference>
<proteinExistence type="predicted"/>
<organism evidence="1 2">
    <name type="scientific">Chryseobacterium oleae</name>
    <dbReference type="NCBI Taxonomy" id="491207"/>
    <lineage>
        <taxon>Bacteria</taxon>
        <taxon>Pseudomonadati</taxon>
        <taxon>Bacteroidota</taxon>
        <taxon>Flavobacteriia</taxon>
        <taxon>Flavobacteriales</taxon>
        <taxon>Weeksellaceae</taxon>
        <taxon>Chryseobacterium group</taxon>
        <taxon>Chryseobacterium</taxon>
    </lineage>
</organism>
<dbReference type="OrthoDB" id="1246876at2"/>
<evidence type="ECO:0000313" key="1">
    <source>
        <dbReference type="EMBL" id="SFN15296.1"/>
    </source>
</evidence>
<dbReference type="AlphaFoldDB" id="A0A1I4WQ59"/>
<name>A0A1I4WQ59_CHROL</name>